<comment type="similarity">
    <text evidence="2">Belongs to the major facilitator superfamily.</text>
</comment>
<dbReference type="Gene3D" id="1.20.1720.10">
    <property type="entry name" value="Multidrug resistance protein D"/>
    <property type="match status" value="1"/>
</dbReference>
<feature type="transmembrane region" description="Helical" evidence="7">
    <location>
        <begin position="366"/>
        <end position="383"/>
    </location>
</feature>
<feature type="transmembrane region" description="Helical" evidence="7">
    <location>
        <begin position="540"/>
        <end position="559"/>
    </location>
</feature>
<keyword evidence="5 7" id="KW-1133">Transmembrane helix</keyword>
<dbReference type="Pfam" id="PF07690">
    <property type="entry name" value="MFS_1"/>
    <property type="match status" value="1"/>
</dbReference>
<proteinExistence type="inferred from homology"/>
<name>A0ABX6EUE3_KLUMA</name>
<dbReference type="Proteomes" id="UP000422736">
    <property type="component" value="Chromosome 4"/>
</dbReference>
<evidence type="ECO:0000313" key="10">
    <source>
        <dbReference type="Proteomes" id="UP000422736"/>
    </source>
</evidence>
<evidence type="ECO:0000313" key="9">
    <source>
        <dbReference type="EMBL" id="QGN15836.1"/>
    </source>
</evidence>
<reference evidence="9 10" key="1">
    <citation type="submission" date="2016-03" db="EMBL/GenBank/DDBJ databases">
        <title>How can Kluyveromyces marxianus grow so fast - potential evolutionary course in Saccharomyces Complex revealed by comparative genomics.</title>
        <authorList>
            <person name="Mo W."/>
            <person name="Lu W."/>
            <person name="Yang X."/>
            <person name="Qi J."/>
            <person name="Lv H."/>
        </authorList>
    </citation>
    <scope>NUCLEOTIDE SEQUENCE [LARGE SCALE GENOMIC DNA]</scope>
    <source>
        <strain evidence="9 10">FIM1</strain>
    </source>
</reference>
<reference evidence="9 10" key="2">
    <citation type="submission" date="2019-11" db="EMBL/GenBank/DDBJ databases">
        <authorList>
            <person name="Lu H."/>
        </authorList>
    </citation>
    <scope>NUCLEOTIDE SEQUENCE [LARGE SCALE GENOMIC DNA]</scope>
    <source>
        <strain evidence="9 10">FIM1</strain>
    </source>
</reference>
<evidence type="ECO:0000259" key="8">
    <source>
        <dbReference type="PROSITE" id="PS50850"/>
    </source>
</evidence>
<feature type="transmembrane region" description="Helical" evidence="7">
    <location>
        <begin position="283"/>
        <end position="303"/>
    </location>
</feature>
<comment type="subcellular location">
    <subcellularLocation>
        <location evidence="1">Endomembrane system</location>
        <topology evidence="1">Multi-pass membrane protein</topology>
    </subcellularLocation>
</comment>
<feature type="transmembrane region" description="Helical" evidence="7">
    <location>
        <begin position="254"/>
        <end position="277"/>
    </location>
</feature>
<dbReference type="PROSITE" id="PS50850">
    <property type="entry name" value="MFS"/>
    <property type="match status" value="1"/>
</dbReference>
<evidence type="ECO:0000256" key="7">
    <source>
        <dbReference type="SAM" id="Phobius"/>
    </source>
</evidence>
<evidence type="ECO:0000256" key="6">
    <source>
        <dbReference type="ARBA" id="ARBA00023136"/>
    </source>
</evidence>
<sequence>MANELQPILSPAAGYLAMPEQQPSKGPEIDSELELEASTIKKDWIVLALFIGSFLSALDTTIVTTLLPTIASDLDASSQMSWIATSYLLSCSAFQPLYGKLSDIFGRKPLLIWSNLCFGVGCIICGAPFTKSLWVLCLGRFISGVGGGGLTTLSTITTSDIIPLRQRGVYQGMGNIVFSLGCASGSLIGALLQQHLGWRWAFLVQVPLSLFSCVMIVVLLHLPKDSPGRGLISLSGNNGSNKPLKLIIDDVRELVDVMGSFSLIVTMLLLMIILSVLDNPSQLSSGTWVAFVTVLCLAGYVFVSTELSIDHPMVPLHLLGSNRTVLASSLTNWFFTMSIMTLSYYIPVFWQTVYHFLPWQIGVRTVSNFFGIATGSMLTGIYMKRSGKYKTLSSSVNFITVLGVLVIFGSTFNAHPNGVFEYLMLFVPGCGYASMLTVTLLSLIASVDSSQQAQVTSVQYAFRAIGSTLGVSFAGLIYQSRLHASLFHDILHNETLQESYTAKQLKAWCYKILENNSFDVSFDPLLQSLVTKCFQKSSRLVMGFAALTITLGFLSSLFIREHTLHTEIGRR</sequence>
<dbReference type="InterPro" id="IPR036259">
    <property type="entry name" value="MFS_trans_sf"/>
</dbReference>
<evidence type="ECO:0000256" key="5">
    <source>
        <dbReference type="ARBA" id="ARBA00022989"/>
    </source>
</evidence>
<feature type="transmembrane region" description="Helical" evidence="7">
    <location>
        <begin position="198"/>
        <end position="222"/>
    </location>
</feature>
<feature type="transmembrane region" description="Helical" evidence="7">
    <location>
        <begin position="422"/>
        <end position="448"/>
    </location>
</feature>
<keyword evidence="4 7" id="KW-0812">Transmembrane</keyword>
<feature type="transmembrane region" description="Helical" evidence="7">
    <location>
        <begin position="395"/>
        <end position="416"/>
    </location>
</feature>
<organism evidence="9 10">
    <name type="scientific">Kluyveromyces marxianus</name>
    <name type="common">Yeast</name>
    <name type="synonym">Candida kefyr</name>
    <dbReference type="NCBI Taxonomy" id="4911"/>
    <lineage>
        <taxon>Eukaryota</taxon>
        <taxon>Fungi</taxon>
        <taxon>Dikarya</taxon>
        <taxon>Ascomycota</taxon>
        <taxon>Saccharomycotina</taxon>
        <taxon>Saccharomycetes</taxon>
        <taxon>Saccharomycetales</taxon>
        <taxon>Saccharomycetaceae</taxon>
        <taxon>Kluyveromyces</taxon>
    </lineage>
</organism>
<protein>
    <submittedName>
        <fullName evidence="9">Multidrug resistance protein fnx1</fullName>
    </submittedName>
</protein>
<feature type="domain" description="Major facilitator superfamily (MFS) profile" evidence="8">
    <location>
        <begin position="45"/>
        <end position="564"/>
    </location>
</feature>
<feature type="transmembrane region" description="Helical" evidence="7">
    <location>
        <begin position="324"/>
        <end position="346"/>
    </location>
</feature>
<keyword evidence="10" id="KW-1185">Reference proteome</keyword>
<dbReference type="InterPro" id="IPR020846">
    <property type="entry name" value="MFS_dom"/>
</dbReference>
<feature type="transmembrane region" description="Helical" evidence="7">
    <location>
        <begin position="79"/>
        <end position="98"/>
    </location>
</feature>
<feature type="transmembrane region" description="Helical" evidence="7">
    <location>
        <begin position="110"/>
        <end position="129"/>
    </location>
</feature>
<feature type="transmembrane region" description="Helical" evidence="7">
    <location>
        <begin position="44"/>
        <end position="67"/>
    </location>
</feature>
<dbReference type="InterPro" id="IPR011701">
    <property type="entry name" value="MFS"/>
</dbReference>
<dbReference type="PANTHER" id="PTHR23501:SF191">
    <property type="entry name" value="VACUOLAR BASIC AMINO ACID TRANSPORTER 4"/>
    <property type="match status" value="1"/>
</dbReference>
<dbReference type="EMBL" id="CP015057">
    <property type="protein sequence ID" value="QGN15836.1"/>
    <property type="molecule type" value="Genomic_DNA"/>
</dbReference>
<gene>
    <name evidence="9" type="primary">fnx1</name>
    <name evidence="9" type="ORF">FIM1_2532</name>
</gene>
<dbReference type="SUPFAM" id="SSF103473">
    <property type="entry name" value="MFS general substrate transporter"/>
    <property type="match status" value="1"/>
</dbReference>
<evidence type="ECO:0000256" key="4">
    <source>
        <dbReference type="ARBA" id="ARBA00022692"/>
    </source>
</evidence>
<evidence type="ECO:0000256" key="1">
    <source>
        <dbReference type="ARBA" id="ARBA00004127"/>
    </source>
</evidence>
<feature type="transmembrane region" description="Helical" evidence="7">
    <location>
        <begin position="174"/>
        <end position="192"/>
    </location>
</feature>
<evidence type="ECO:0000256" key="2">
    <source>
        <dbReference type="ARBA" id="ARBA00008335"/>
    </source>
</evidence>
<accession>A0ABX6EUE3</accession>
<feature type="transmembrane region" description="Helical" evidence="7">
    <location>
        <begin position="141"/>
        <end position="162"/>
    </location>
</feature>
<evidence type="ECO:0000256" key="3">
    <source>
        <dbReference type="ARBA" id="ARBA00022448"/>
    </source>
</evidence>
<keyword evidence="3" id="KW-0813">Transport</keyword>
<keyword evidence="6 7" id="KW-0472">Membrane</keyword>
<feature type="transmembrane region" description="Helical" evidence="7">
    <location>
        <begin position="460"/>
        <end position="478"/>
    </location>
</feature>
<dbReference type="PANTHER" id="PTHR23501">
    <property type="entry name" value="MAJOR FACILITATOR SUPERFAMILY"/>
    <property type="match status" value="1"/>
</dbReference>
<dbReference type="Gene3D" id="1.20.1250.20">
    <property type="entry name" value="MFS general substrate transporter like domains"/>
    <property type="match status" value="1"/>
</dbReference>